<feature type="non-terminal residue" evidence="4">
    <location>
        <position position="1"/>
    </location>
</feature>
<sequence length="525" mass="59112">LYTSSADRSSFAAVCLSLQSSDPTVDRLFELKIASYSRLRWQFDSTLPTAIVERGSVVRLSTRSEFREAVRRSLSEGMSLPRLPILAGAGQVPIAPSPQPPANSVSVPPPSALRTSSLRSDDATVQQPRKLEVVSKQATKVTALSTKLEWKIDQFEKLMKLFKNGQNLISRQFGVPQAPTVCWELHVYPNGKREEDMNNVSFFLRQVGLQRGEEPIMTEFQIYALDVSSQRVSVCRDTKDFTNQQGRGKFQVSRDKMTGALRADGSLLLICEVLVLFANYLLFDLLFTVEYFTPGSKISVEPADDEECTLEDVDEKVELSIRESNREMWESELFTDCVIKVGSKEIKAHRCVLGQHSPVFRSMFNNESMIEAREGIIDIQDAKYESVRAMVEFMYTGSMDTVDANSVDEVLAIADKYEVLPLKEQCERIISNTINQKNITSIAVFADTYSAVLLKQAVIRYLTVHHKNIIRTPEWRAMKKDRYELANELLEAVLSASGDADEDTLSNSSKGPARKRVRRCVSTKQ</sequence>
<dbReference type="Gene3D" id="2.60.210.10">
    <property type="entry name" value="Apoptosis, Tumor Necrosis Factor Receptor Associated Protein 2, Chain A"/>
    <property type="match status" value="1"/>
</dbReference>
<dbReference type="CDD" id="cd00121">
    <property type="entry name" value="MATH"/>
    <property type="match status" value="1"/>
</dbReference>
<gene>
    <name evidence="4" type="ORF">ANCCAN_02291</name>
</gene>
<feature type="region of interest" description="Disordered" evidence="1">
    <location>
        <begin position="91"/>
        <end position="126"/>
    </location>
</feature>
<dbReference type="Proteomes" id="UP000252519">
    <property type="component" value="Unassembled WGS sequence"/>
</dbReference>
<organism evidence="4 5">
    <name type="scientific">Ancylostoma caninum</name>
    <name type="common">Dog hookworm</name>
    <dbReference type="NCBI Taxonomy" id="29170"/>
    <lineage>
        <taxon>Eukaryota</taxon>
        <taxon>Metazoa</taxon>
        <taxon>Ecdysozoa</taxon>
        <taxon>Nematoda</taxon>
        <taxon>Chromadorea</taxon>
        <taxon>Rhabditida</taxon>
        <taxon>Rhabditina</taxon>
        <taxon>Rhabditomorpha</taxon>
        <taxon>Strongyloidea</taxon>
        <taxon>Ancylostomatidae</taxon>
        <taxon>Ancylostomatinae</taxon>
        <taxon>Ancylostoma</taxon>
    </lineage>
</organism>
<dbReference type="InterPro" id="IPR002083">
    <property type="entry name" value="MATH/TRAF_dom"/>
</dbReference>
<evidence type="ECO:0000256" key="1">
    <source>
        <dbReference type="SAM" id="MobiDB-lite"/>
    </source>
</evidence>
<dbReference type="Pfam" id="PF22486">
    <property type="entry name" value="MATH_2"/>
    <property type="match status" value="1"/>
</dbReference>
<comment type="caution">
    <text evidence="4">The sequence shown here is derived from an EMBL/GenBank/DDBJ whole genome shotgun (WGS) entry which is preliminary data.</text>
</comment>
<accession>A0A368H4X2</accession>
<feature type="compositionally biased region" description="Polar residues" evidence="1">
    <location>
        <begin position="113"/>
        <end position="126"/>
    </location>
</feature>
<name>A0A368H4X2_ANCCA</name>
<evidence type="ECO:0000259" key="3">
    <source>
        <dbReference type="PROSITE" id="PS50144"/>
    </source>
</evidence>
<dbReference type="SUPFAM" id="SSF49599">
    <property type="entry name" value="TRAF domain-like"/>
    <property type="match status" value="1"/>
</dbReference>
<evidence type="ECO:0000259" key="2">
    <source>
        <dbReference type="PROSITE" id="PS50097"/>
    </source>
</evidence>
<dbReference type="PROSITE" id="PS50097">
    <property type="entry name" value="BTB"/>
    <property type="match status" value="1"/>
</dbReference>
<dbReference type="InterPro" id="IPR000210">
    <property type="entry name" value="BTB/POZ_dom"/>
</dbReference>
<dbReference type="Pfam" id="PF00651">
    <property type="entry name" value="BTB"/>
    <property type="match status" value="1"/>
</dbReference>
<protein>
    <submittedName>
        <fullName evidence="4">BTB/POZ domain protein</fullName>
    </submittedName>
</protein>
<keyword evidence="5" id="KW-1185">Reference proteome</keyword>
<dbReference type="STRING" id="29170.A0A368H4X2"/>
<dbReference type="Gene3D" id="1.25.40.420">
    <property type="match status" value="1"/>
</dbReference>
<feature type="compositionally biased region" description="Basic residues" evidence="1">
    <location>
        <begin position="512"/>
        <end position="525"/>
    </location>
</feature>
<dbReference type="CDD" id="cd18186">
    <property type="entry name" value="BTB_POZ_ZBTB_KLHL-like"/>
    <property type="match status" value="1"/>
</dbReference>
<dbReference type="SMART" id="SM00061">
    <property type="entry name" value="MATH"/>
    <property type="match status" value="1"/>
</dbReference>
<dbReference type="AlphaFoldDB" id="A0A368H4X2"/>
<dbReference type="SUPFAM" id="SSF54695">
    <property type="entry name" value="POZ domain"/>
    <property type="match status" value="1"/>
</dbReference>
<dbReference type="PANTHER" id="PTHR24413">
    <property type="entry name" value="SPECKLE-TYPE POZ PROTEIN"/>
    <property type="match status" value="1"/>
</dbReference>
<reference evidence="4 5" key="1">
    <citation type="submission" date="2014-10" db="EMBL/GenBank/DDBJ databases">
        <title>Draft genome of the hookworm Ancylostoma caninum.</title>
        <authorList>
            <person name="Mitreva M."/>
        </authorList>
    </citation>
    <scope>NUCLEOTIDE SEQUENCE [LARGE SCALE GENOMIC DNA]</scope>
    <source>
        <strain evidence="4 5">Baltimore</strain>
    </source>
</reference>
<feature type="compositionally biased region" description="Pro residues" evidence="1">
    <location>
        <begin position="95"/>
        <end position="111"/>
    </location>
</feature>
<evidence type="ECO:0000313" key="5">
    <source>
        <dbReference type="Proteomes" id="UP000252519"/>
    </source>
</evidence>
<dbReference type="InterPro" id="IPR008974">
    <property type="entry name" value="TRAF-like"/>
</dbReference>
<dbReference type="Gene3D" id="3.30.710.10">
    <property type="entry name" value="Potassium Channel Kv1.1, Chain A"/>
    <property type="match status" value="1"/>
</dbReference>
<feature type="region of interest" description="Disordered" evidence="1">
    <location>
        <begin position="497"/>
        <end position="525"/>
    </location>
</feature>
<proteinExistence type="predicted"/>
<feature type="domain" description="BTB" evidence="2">
    <location>
        <begin position="335"/>
        <end position="403"/>
    </location>
</feature>
<evidence type="ECO:0000313" key="4">
    <source>
        <dbReference type="EMBL" id="RCN51624.1"/>
    </source>
</evidence>
<feature type="domain" description="MATH" evidence="3">
    <location>
        <begin position="145"/>
        <end position="273"/>
    </location>
</feature>
<dbReference type="PROSITE" id="PS50144">
    <property type="entry name" value="MATH"/>
    <property type="match status" value="1"/>
</dbReference>
<dbReference type="SMART" id="SM00225">
    <property type="entry name" value="BTB"/>
    <property type="match status" value="1"/>
</dbReference>
<dbReference type="OrthoDB" id="6777468at2759"/>
<dbReference type="InterPro" id="IPR011333">
    <property type="entry name" value="SKP1/BTB/POZ_sf"/>
</dbReference>
<dbReference type="GO" id="GO:0030163">
    <property type="term" value="P:protein catabolic process"/>
    <property type="evidence" value="ECO:0007669"/>
    <property type="project" value="UniProtKB-ARBA"/>
</dbReference>
<dbReference type="EMBL" id="JOJR01000012">
    <property type="protein sequence ID" value="RCN51624.1"/>
    <property type="molecule type" value="Genomic_DNA"/>
</dbReference>